<proteinExistence type="predicted"/>
<organism evidence="2 3">
    <name type="scientific">Panicum virgatum</name>
    <name type="common">Blackwell switchgrass</name>
    <dbReference type="NCBI Taxonomy" id="38727"/>
    <lineage>
        <taxon>Eukaryota</taxon>
        <taxon>Viridiplantae</taxon>
        <taxon>Streptophyta</taxon>
        <taxon>Embryophyta</taxon>
        <taxon>Tracheophyta</taxon>
        <taxon>Spermatophyta</taxon>
        <taxon>Magnoliopsida</taxon>
        <taxon>Liliopsida</taxon>
        <taxon>Poales</taxon>
        <taxon>Poaceae</taxon>
        <taxon>PACMAD clade</taxon>
        <taxon>Panicoideae</taxon>
        <taxon>Panicodae</taxon>
        <taxon>Paniceae</taxon>
        <taxon>Panicinae</taxon>
        <taxon>Panicum</taxon>
        <taxon>Panicum sect. Hiantes</taxon>
    </lineage>
</organism>
<evidence type="ECO:0000256" key="1">
    <source>
        <dbReference type="SAM" id="MobiDB-lite"/>
    </source>
</evidence>
<evidence type="ECO:0000313" key="3">
    <source>
        <dbReference type="Proteomes" id="UP000823388"/>
    </source>
</evidence>
<feature type="region of interest" description="Disordered" evidence="1">
    <location>
        <begin position="123"/>
        <end position="145"/>
    </location>
</feature>
<evidence type="ECO:0000313" key="2">
    <source>
        <dbReference type="EMBL" id="KAG2577844.1"/>
    </source>
</evidence>
<protein>
    <submittedName>
        <fullName evidence="2">Uncharacterized protein</fullName>
    </submittedName>
</protein>
<reference evidence="2" key="1">
    <citation type="submission" date="2020-05" db="EMBL/GenBank/DDBJ databases">
        <title>WGS assembly of Panicum virgatum.</title>
        <authorList>
            <person name="Lovell J.T."/>
            <person name="Jenkins J."/>
            <person name="Shu S."/>
            <person name="Juenger T.E."/>
            <person name="Schmutz J."/>
        </authorList>
    </citation>
    <scope>NUCLEOTIDE SEQUENCE</scope>
    <source>
        <strain evidence="2">AP13</strain>
    </source>
</reference>
<gene>
    <name evidence="2" type="ORF">PVAP13_6NG180712</name>
</gene>
<dbReference type="EMBL" id="CM029048">
    <property type="protein sequence ID" value="KAG2577844.1"/>
    <property type="molecule type" value="Genomic_DNA"/>
</dbReference>
<comment type="caution">
    <text evidence="2">The sequence shown here is derived from an EMBL/GenBank/DDBJ whole genome shotgun (WGS) entry which is preliminary data.</text>
</comment>
<dbReference type="AlphaFoldDB" id="A0A8T0QXH1"/>
<name>A0A8T0QXH1_PANVG</name>
<accession>A0A8T0QXH1</accession>
<dbReference type="Proteomes" id="UP000823388">
    <property type="component" value="Chromosome 6N"/>
</dbReference>
<sequence>MTEIIDKISSKETLHRVHFIGNQDYFFEVSVRDKGGVGMGSSTEAVMATWSGELRGCRALADFTKPPPNGAYWIPDPETKIIYRSRRKSRRIRNDMDAREARGAEKYCLACGGGHLRKDCESYPIHRNTNGTTERRVPQCNSKNN</sequence>
<keyword evidence="3" id="KW-1185">Reference proteome</keyword>